<name>A0ABS5PS96_9FIRM</name>
<dbReference type="PANTHER" id="PTHR42778:SF1">
    <property type="entry name" value="2-AMINOETHYLPHOSPHONATE--PYRUVATE TRANSAMINASE"/>
    <property type="match status" value="1"/>
</dbReference>
<proteinExistence type="inferred from homology"/>
<accession>A0ABS5PS96</accession>
<gene>
    <name evidence="7 9" type="primary">phnW</name>
    <name evidence="9" type="ORF">KHM83_09625</name>
</gene>
<dbReference type="InterPro" id="IPR024169">
    <property type="entry name" value="SP_NH2Trfase/AEP_transaminase"/>
</dbReference>
<dbReference type="NCBIfam" id="TIGR03301">
    <property type="entry name" value="PhnW-AepZ"/>
    <property type="match status" value="1"/>
</dbReference>
<evidence type="ECO:0000256" key="5">
    <source>
        <dbReference type="ARBA" id="ARBA00023317"/>
    </source>
</evidence>
<evidence type="ECO:0000256" key="2">
    <source>
        <dbReference type="ARBA" id="ARBA00022576"/>
    </source>
</evidence>
<dbReference type="NCBIfam" id="TIGR02326">
    <property type="entry name" value="transamin_PhnW"/>
    <property type="match status" value="1"/>
</dbReference>
<dbReference type="Gene3D" id="3.40.640.10">
    <property type="entry name" value="Type I PLP-dependent aspartate aminotransferase-like (Major domain)"/>
    <property type="match status" value="1"/>
</dbReference>
<dbReference type="NCBIfam" id="NF010006">
    <property type="entry name" value="PRK13479.1"/>
    <property type="match status" value="1"/>
</dbReference>
<evidence type="ECO:0000256" key="7">
    <source>
        <dbReference type="HAMAP-Rule" id="MF_01376"/>
    </source>
</evidence>
<evidence type="ECO:0000256" key="1">
    <source>
        <dbReference type="ARBA" id="ARBA00001933"/>
    </source>
</evidence>
<dbReference type="Proteomes" id="UP000746471">
    <property type="component" value="Unassembled WGS sequence"/>
</dbReference>
<dbReference type="InterPro" id="IPR015424">
    <property type="entry name" value="PyrdxlP-dep_Trfase"/>
</dbReference>
<dbReference type="Pfam" id="PF00266">
    <property type="entry name" value="Aminotran_5"/>
    <property type="match status" value="1"/>
</dbReference>
<dbReference type="PIRSF" id="PIRSF000524">
    <property type="entry name" value="SPT"/>
    <property type="match status" value="1"/>
</dbReference>
<comment type="function">
    <text evidence="7">Involved in phosphonate degradation.</text>
</comment>
<keyword evidence="4 7" id="KW-0663">Pyridoxal phosphate</keyword>
<feature type="modified residue" description="N6-(pyridoxal phosphate)lysine" evidence="7">
    <location>
        <position position="201"/>
    </location>
</feature>
<comment type="subunit">
    <text evidence="7">Homodimer.</text>
</comment>
<evidence type="ECO:0000313" key="9">
    <source>
        <dbReference type="EMBL" id="MBS7526937.1"/>
    </source>
</evidence>
<evidence type="ECO:0000259" key="8">
    <source>
        <dbReference type="Pfam" id="PF00266"/>
    </source>
</evidence>
<keyword evidence="5 7" id="KW-0670">Pyruvate</keyword>
<keyword evidence="2 7" id="KW-0032">Aminotransferase</keyword>
<dbReference type="EC" id="2.6.1.37" evidence="7"/>
<comment type="cofactor">
    <cofactor evidence="1 7">
        <name>pyridoxal 5'-phosphate</name>
        <dbReference type="ChEBI" id="CHEBI:597326"/>
    </cofactor>
</comment>
<dbReference type="Gene3D" id="3.90.1150.10">
    <property type="entry name" value="Aspartate Aminotransferase, domain 1"/>
    <property type="match status" value="1"/>
</dbReference>
<sequence length="370" mass="41366">MYSDKTDNAYILLTPGPLTTSKTVKEAMLIDWCTWDQAYNAMVQSVREKLVALAVKKAERRTDYTSVLMQGSGTFSVEAVLGTVIPDDGKLLVISNGAYGQRIKNIADRLNIHNVMLAFDETKIPDVNKLAETLESDQAITHVAVVHCETTSGILNPVESISGIVKQYDKTLIVDAMSSFGGMAIDVDELQIDYLVSSANKCIQGVPGFAFVIARTEMLNSCEGQARSLSLDLFSQWREMEEIGGKWRFTSPTHTVYAFHQALIELEEEGGVNARYARYCKNQSVLSEGMAKLGFETMINKQHQSPFITSFYYPEHFDFHQFYNRLKAQGFIIYPGKISKCDSFRMGNIGEIYENDIHRLLKAVAAAITE</sequence>
<reference evidence="9 10" key="1">
    <citation type="submission" date="2021-05" db="EMBL/GenBank/DDBJ databases">
        <title>Fusibacter ferrireducens sp. nov., an anaerobic, sulfur- and Fe-reducing bacterium isolated from the mangrove sediment.</title>
        <authorList>
            <person name="Qiu D."/>
        </authorList>
    </citation>
    <scope>NUCLEOTIDE SEQUENCE [LARGE SCALE GENOMIC DNA]</scope>
    <source>
        <strain evidence="9 10">DSM 12116</strain>
    </source>
</reference>
<evidence type="ECO:0000256" key="3">
    <source>
        <dbReference type="ARBA" id="ARBA00022679"/>
    </source>
</evidence>
<evidence type="ECO:0000313" key="10">
    <source>
        <dbReference type="Proteomes" id="UP000746471"/>
    </source>
</evidence>
<keyword evidence="3 7" id="KW-0808">Transferase</keyword>
<comment type="catalytic activity">
    <reaction evidence="6 7">
        <text>(2-aminoethyl)phosphonate + pyruvate = phosphonoacetaldehyde + L-alanine</text>
        <dbReference type="Rhea" id="RHEA:17021"/>
        <dbReference type="ChEBI" id="CHEBI:15361"/>
        <dbReference type="ChEBI" id="CHEBI:57418"/>
        <dbReference type="ChEBI" id="CHEBI:57972"/>
        <dbReference type="ChEBI" id="CHEBI:58383"/>
        <dbReference type="EC" id="2.6.1.37"/>
    </reaction>
</comment>
<dbReference type="InterPro" id="IPR012703">
    <property type="entry name" value="NH2EtPonate_pyrv_transaminase"/>
</dbReference>
<dbReference type="GO" id="GO:0047304">
    <property type="term" value="F:2-aminoethylphosphonate-pyruvate transaminase activity"/>
    <property type="evidence" value="ECO:0007669"/>
    <property type="project" value="UniProtKB-EC"/>
</dbReference>
<keyword evidence="10" id="KW-1185">Reference proteome</keyword>
<protein>
    <recommendedName>
        <fullName evidence="7">2-aminoethylphosphonate--pyruvate transaminase</fullName>
        <ecNumber evidence="7">2.6.1.37</ecNumber>
    </recommendedName>
    <alternativeName>
        <fullName evidence="7">2-aminoethylphosphonate aminotransferase</fullName>
    </alternativeName>
    <alternativeName>
        <fullName evidence="7">AEP transaminase</fullName>
        <shortName evidence="7">AEPT</shortName>
    </alternativeName>
</protein>
<evidence type="ECO:0000256" key="4">
    <source>
        <dbReference type="ARBA" id="ARBA00022898"/>
    </source>
</evidence>
<dbReference type="HAMAP" id="MF_01376">
    <property type="entry name" value="PhnW_aminotrans_5"/>
    <property type="match status" value="1"/>
</dbReference>
<dbReference type="EMBL" id="JAHBCL010000014">
    <property type="protein sequence ID" value="MBS7526937.1"/>
    <property type="molecule type" value="Genomic_DNA"/>
</dbReference>
<comment type="similarity">
    <text evidence="7">Belongs to the class-V pyridoxal-phosphate-dependent aminotransferase family. PhnW subfamily.</text>
</comment>
<evidence type="ECO:0000256" key="6">
    <source>
        <dbReference type="ARBA" id="ARBA00049460"/>
    </source>
</evidence>
<dbReference type="InterPro" id="IPR000192">
    <property type="entry name" value="Aminotrans_V_dom"/>
</dbReference>
<comment type="caution">
    <text evidence="9">The sequence shown here is derived from an EMBL/GenBank/DDBJ whole genome shotgun (WGS) entry which is preliminary data.</text>
</comment>
<dbReference type="PANTHER" id="PTHR42778">
    <property type="entry name" value="2-AMINOETHYLPHOSPHONATE--PYRUVATE TRANSAMINASE"/>
    <property type="match status" value="1"/>
</dbReference>
<organism evidence="9 10">
    <name type="scientific">Fusibacter paucivorans</name>
    <dbReference type="NCBI Taxonomy" id="76009"/>
    <lineage>
        <taxon>Bacteria</taxon>
        <taxon>Bacillati</taxon>
        <taxon>Bacillota</taxon>
        <taxon>Clostridia</taxon>
        <taxon>Eubacteriales</taxon>
        <taxon>Eubacteriales Family XII. Incertae Sedis</taxon>
        <taxon>Fusibacter</taxon>
    </lineage>
</organism>
<dbReference type="InterPro" id="IPR015422">
    <property type="entry name" value="PyrdxlP-dep_Trfase_small"/>
</dbReference>
<feature type="domain" description="Aminotransferase class V" evidence="8">
    <location>
        <begin position="67"/>
        <end position="337"/>
    </location>
</feature>
<dbReference type="SUPFAM" id="SSF53383">
    <property type="entry name" value="PLP-dependent transferases"/>
    <property type="match status" value="1"/>
</dbReference>
<dbReference type="InterPro" id="IPR015421">
    <property type="entry name" value="PyrdxlP-dep_Trfase_major"/>
</dbReference>